<dbReference type="AlphaFoldDB" id="A0A5B7FFP1"/>
<dbReference type="EMBL" id="VSRR010006098">
    <property type="protein sequence ID" value="MPC44049.1"/>
    <property type="molecule type" value="Genomic_DNA"/>
</dbReference>
<name>A0A5B7FFP1_PORTR</name>
<organism evidence="2 3">
    <name type="scientific">Portunus trituberculatus</name>
    <name type="common">Swimming crab</name>
    <name type="synonym">Neptunus trituberculatus</name>
    <dbReference type="NCBI Taxonomy" id="210409"/>
    <lineage>
        <taxon>Eukaryota</taxon>
        <taxon>Metazoa</taxon>
        <taxon>Ecdysozoa</taxon>
        <taxon>Arthropoda</taxon>
        <taxon>Crustacea</taxon>
        <taxon>Multicrustacea</taxon>
        <taxon>Malacostraca</taxon>
        <taxon>Eumalacostraca</taxon>
        <taxon>Eucarida</taxon>
        <taxon>Decapoda</taxon>
        <taxon>Pleocyemata</taxon>
        <taxon>Brachyura</taxon>
        <taxon>Eubrachyura</taxon>
        <taxon>Portunoidea</taxon>
        <taxon>Portunidae</taxon>
        <taxon>Portuninae</taxon>
        <taxon>Portunus</taxon>
    </lineage>
</organism>
<protein>
    <submittedName>
        <fullName evidence="2">Uncharacterized protein</fullName>
    </submittedName>
</protein>
<proteinExistence type="predicted"/>
<feature type="region of interest" description="Disordered" evidence="1">
    <location>
        <begin position="78"/>
        <end position="101"/>
    </location>
</feature>
<gene>
    <name evidence="2" type="ORF">E2C01_037709</name>
</gene>
<dbReference type="Proteomes" id="UP000324222">
    <property type="component" value="Unassembled WGS sequence"/>
</dbReference>
<evidence type="ECO:0000313" key="2">
    <source>
        <dbReference type="EMBL" id="MPC44049.1"/>
    </source>
</evidence>
<feature type="region of interest" description="Disordered" evidence="1">
    <location>
        <begin position="1"/>
        <end position="51"/>
    </location>
</feature>
<accession>A0A5B7FFP1</accession>
<reference evidence="2 3" key="1">
    <citation type="submission" date="2019-05" db="EMBL/GenBank/DDBJ databases">
        <title>Another draft genome of Portunus trituberculatus and its Hox gene families provides insights of decapod evolution.</title>
        <authorList>
            <person name="Jeong J.-H."/>
            <person name="Song I."/>
            <person name="Kim S."/>
            <person name="Choi T."/>
            <person name="Kim D."/>
            <person name="Ryu S."/>
            <person name="Kim W."/>
        </authorList>
    </citation>
    <scope>NUCLEOTIDE SEQUENCE [LARGE SCALE GENOMIC DNA]</scope>
    <source>
        <tissue evidence="2">Muscle</tissue>
    </source>
</reference>
<evidence type="ECO:0000313" key="3">
    <source>
        <dbReference type="Proteomes" id="UP000324222"/>
    </source>
</evidence>
<sequence length="153" mass="17092">MFKEFCKSERQDQSKAEKGRVVKQGWRRPAVGEGGDKATRRRAGESRQDGDSIILREAAPWVCPGPITPRKWSFWSRGGSCRPSLASEQRQPPGQCHPKGRSQLAGTSCFLRQNTLVNLTWKSSLNSTRTQPVFGGSVAISLKSRIIPRRVTR</sequence>
<feature type="compositionally biased region" description="Basic and acidic residues" evidence="1">
    <location>
        <begin position="1"/>
        <end position="20"/>
    </location>
</feature>
<keyword evidence="3" id="KW-1185">Reference proteome</keyword>
<feature type="compositionally biased region" description="Basic and acidic residues" evidence="1">
    <location>
        <begin position="34"/>
        <end position="50"/>
    </location>
</feature>
<comment type="caution">
    <text evidence="2">The sequence shown here is derived from an EMBL/GenBank/DDBJ whole genome shotgun (WGS) entry which is preliminary data.</text>
</comment>
<evidence type="ECO:0000256" key="1">
    <source>
        <dbReference type="SAM" id="MobiDB-lite"/>
    </source>
</evidence>